<dbReference type="EMBL" id="KV442041">
    <property type="protein sequence ID" value="OAQ29378.1"/>
    <property type="molecule type" value="Genomic_DNA"/>
</dbReference>
<evidence type="ECO:0000313" key="1">
    <source>
        <dbReference type="EMBL" id="OAQ29378.1"/>
    </source>
</evidence>
<proteinExistence type="predicted"/>
<protein>
    <submittedName>
        <fullName evidence="1">Uncharacterized protein</fullName>
    </submittedName>
</protein>
<organism evidence="1 2">
    <name type="scientific">Linnemannia elongata AG-77</name>
    <dbReference type="NCBI Taxonomy" id="1314771"/>
    <lineage>
        <taxon>Eukaryota</taxon>
        <taxon>Fungi</taxon>
        <taxon>Fungi incertae sedis</taxon>
        <taxon>Mucoromycota</taxon>
        <taxon>Mortierellomycotina</taxon>
        <taxon>Mortierellomycetes</taxon>
        <taxon>Mortierellales</taxon>
        <taxon>Mortierellaceae</taxon>
        <taxon>Linnemannia</taxon>
    </lineage>
</organism>
<dbReference type="AlphaFoldDB" id="A0A197JWP5"/>
<name>A0A197JWP5_9FUNG</name>
<sequence>MEFPGWTDLESIKAYISRVRKCLLDDESKGVFDERLPQDASNCCSTILWAAFDQLSLLSMAPATKRRIMLDTMPLQITTMSLFAEDLSDGL</sequence>
<accession>A0A197JWP5</accession>
<dbReference type="OrthoDB" id="2393824at2759"/>
<dbReference type="Proteomes" id="UP000078512">
    <property type="component" value="Unassembled WGS sequence"/>
</dbReference>
<reference evidence="1 2" key="1">
    <citation type="submission" date="2016-05" db="EMBL/GenBank/DDBJ databases">
        <title>Genome sequencing reveals origins of a unique bacterial endosymbiosis in the earliest lineages of terrestrial Fungi.</title>
        <authorList>
            <consortium name="DOE Joint Genome Institute"/>
            <person name="Uehling J."/>
            <person name="Gryganskyi A."/>
            <person name="Hameed K."/>
            <person name="Tschaplinski T."/>
            <person name="Misztal P."/>
            <person name="Wu S."/>
            <person name="Desiro A."/>
            <person name="Vande Pol N."/>
            <person name="Du Z.-Y."/>
            <person name="Zienkiewicz A."/>
            <person name="Zienkiewicz K."/>
            <person name="Morin E."/>
            <person name="Tisserant E."/>
            <person name="Splivallo R."/>
            <person name="Hainaut M."/>
            <person name="Henrissat B."/>
            <person name="Ohm R."/>
            <person name="Kuo A."/>
            <person name="Yan J."/>
            <person name="Lipzen A."/>
            <person name="Nolan M."/>
            <person name="Labutti K."/>
            <person name="Barry K."/>
            <person name="Goldstein A."/>
            <person name="Labbe J."/>
            <person name="Schadt C."/>
            <person name="Tuskan G."/>
            <person name="Grigoriev I."/>
            <person name="Martin F."/>
            <person name="Vilgalys R."/>
            <person name="Bonito G."/>
        </authorList>
    </citation>
    <scope>NUCLEOTIDE SEQUENCE [LARGE SCALE GENOMIC DNA]</scope>
    <source>
        <strain evidence="1 2">AG-77</strain>
    </source>
</reference>
<gene>
    <name evidence="1" type="ORF">K457DRAFT_137877</name>
</gene>
<keyword evidence="2" id="KW-1185">Reference proteome</keyword>
<evidence type="ECO:0000313" key="2">
    <source>
        <dbReference type="Proteomes" id="UP000078512"/>
    </source>
</evidence>